<evidence type="ECO:0000313" key="2">
    <source>
        <dbReference type="EMBL" id="KCW80457.1"/>
    </source>
</evidence>
<accession>A0A059CQ35</accession>
<protein>
    <submittedName>
        <fullName evidence="2">Uncharacterized protein</fullName>
    </submittedName>
</protein>
<feature type="region of interest" description="Disordered" evidence="1">
    <location>
        <begin position="35"/>
        <end position="59"/>
    </location>
</feature>
<dbReference type="InParanoid" id="A0A059CQ35"/>
<sequence>MPRTKAESGSCAARTVTLRRATANGEACELALKRESRQRERERAREQSTKMVVEVEKQTRRATSPRLRLKRVLSPYVRRGAWGV</sequence>
<dbReference type="EMBL" id="KK198755">
    <property type="protein sequence ID" value="KCW80457.1"/>
    <property type="molecule type" value="Genomic_DNA"/>
</dbReference>
<gene>
    <name evidence="2" type="ORF">EUGRSUZ_C01801</name>
</gene>
<dbReference type="Gramene" id="KCW80457">
    <property type="protein sequence ID" value="KCW80457"/>
    <property type="gene ID" value="EUGRSUZ_C01801"/>
</dbReference>
<proteinExistence type="predicted"/>
<organism evidence="2">
    <name type="scientific">Eucalyptus grandis</name>
    <name type="common">Flooded gum</name>
    <dbReference type="NCBI Taxonomy" id="71139"/>
    <lineage>
        <taxon>Eukaryota</taxon>
        <taxon>Viridiplantae</taxon>
        <taxon>Streptophyta</taxon>
        <taxon>Embryophyta</taxon>
        <taxon>Tracheophyta</taxon>
        <taxon>Spermatophyta</taxon>
        <taxon>Magnoliopsida</taxon>
        <taxon>eudicotyledons</taxon>
        <taxon>Gunneridae</taxon>
        <taxon>Pentapetalae</taxon>
        <taxon>rosids</taxon>
        <taxon>malvids</taxon>
        <taxon>Myrtales</taxon>
        <taxon>Myrtaceae</taxon>
        <taxon>Myrtoideae</taxon>
        <taxon>Eucalypteae</taxon>
        <taxon>Eucalyptus</taxon>
    </lineage>
</organism>
<evidence type="ECO:0000256" key="1">
    <source>
        <dbReference type="SAM" id="MobiDB-lite"/>
    </source>
</evidence>
<name>A0A059CQ35_EUCGR</name>
<reference evidence="2" key="1">
    <citation type="submission" date="2013-07" db="EMBL/GenBank/DDBJ databases">
        <title>The genome of Eucalyptus grandis.</title>
        <authorList>
            <person name="Schmutz J."/>
            <person name="Hayes R."/>
            <person name="Myburg A."/>
            <person name="Tuskan G."/>
            <person name="Grattapaglia D."/>
            <person name="Rokhsar D.S."/>
        </authorList>
    </citation>
    <scope>NUCLEOTIDE SEQUENCE</scope>
    <source>
        <tissue evidence="2">Leaf extractions</tissue>
    </source>
</reference>
<dbReference type="AlphaFoldDB" id="A0A059CQ35"/>